<dbReference type="EMBL" id="JBHRTI010000010">
    <property type="protein sequence ID" value="MFC3149056.1"/>
    <property type="molecule type" value="Genomic_DNA"/>
</dbReference>
<comment type="caution">
    <text evidence="1">The sequence shown here is derived from an EMBL/GenBank/DDBJ whole genome shotgun (WGS) entry which is preliminary data.</text>
</comment>
<sequence>MRTGPLFVGLAFGFGLCALAFFLQSAAFSFRALALGLLAAAFSVQLHWAKLNLHALGRGLADAEARCEAPLAQGIDLLDCAQLNVARLNFDVQRAIAAVLAVDCDFCARRLALANNSYRRWSALGMCLLQKHQQQ</sequence>
<evidence type="ECO:0000313" key="1">
    <source>
        <dbReference type="EMBL" id="MFC3149056.1"/>
    </source>
</evidence>
<keyword evidence="2" id="KW-1185">Reference proteome</keyword>
<dbReference type="Proteomes" id="UP001595556">
    <property type="component" value="Unassembled WGS sequence"/>
</dbReference>
<reference evidence="2" key="1">
    <citation type="journal article" date="2019" name="Int. J. Syst. Evol. Microbiol.">
        <title>The Global Catalogue of Microorganisms (GCM) 10K type strain sequencing project: providing services to taxonomists for standard genome sequencing and annotation.</title>
        <authorList>
            <consortium name="The Broad Institute Genomics Platform"/>
            <consortium name="The Broad Institute Genome Sequencing Center for Infectious Disease"/>
            <person name="Wu L."/>
            <person name="Ma J."/>
        </authorList>
    </citation>
    <scope>NUCLEOTIDE SEQUENCE [LARGE SCALE GENOMIC DNA]</scope>
    <source>
        <strain evidence="2">KCTC 52168</strain>
    </source>
</reference>
<gene>
    <name evidence="1" type="ORF">ACFOEN_15630</name>
</gene>
<organism evidence="1 2">
    <name type="scientific">Piscinibacterium candidicorallinum</name>
    <dbReference type="NCBI Taxonomy" id="1793872"/>
    <lineage>
        <taxon>Bacteria</taxon>
        <taxon>Pseudomonadati</taxon>
        <taxon>Pseudomonadota</taxon>
        <taxon>Betaproteobacteria</taxon>
        <taxon>Burkholderiales</taxon>
        <taxon>Piscinibacterium</taxon>
    </lineage>
</organism>
<evidence type="ECO:0000313" key="2">
    <source>
        <dbReference type="Proteomes" id="UP001595556"/>
    </source>
</evidence>
<name>A0ABV7H8T7_9BURK</name>
<accession>A0ABV7H8T7</accession>
<protein>
    <submittedName>
        <fullName evidence="1">Uncharacterized protein</fullName>
    </submittedName>
</protein>
<dbReference type="RefSeq" id="WP_377305520.1">
    <property type="nucleotide sequence ID" value="NZ_JBHRTI010000010.1"/>
</dbReference>
<proteinExistence type="predicted"/>